<accession>A0ABW3H4G0</accession>
<dbReference type="InterPro" id="IPR020904">
    <property type="entry name" value="Sc_DH/Rdtase_CS"/>
</dbReference>
<name>A0ABW3H4G0_9SPHN</name>
<dbReference type="PANTHER" id="PTHR42879:SF2">
    <property type="entry name" value="3-OXOACYL-[ACYL-CARRIER-PROTEIN] REDUCTASE FABG"/>
    <property type="match status" value="1"/>
</dbReference>
<dbReference type="InterPro" id="IPR050259">
    <property type="entry name" value="SDR"/>
</dbReference>
<keyword evidence="3" id="KW-0560">Oxidoreductase</keyword>
<keyword evidence="4" id="KW-1185">Reference proteome</keyword>
<dbReference type="SUPFAM" id="SSF51735">
    <property type="entry name" value="NAD(P)-binding Rossmann-fold domains"/>
    <property type="match status" value="1"/>
</dbReference>
<comment type="caution">
    <text evidence="3">The sequence shown here is derived from an EMBL/GenBank/DDBJ whole genome shotgun (WGS) entry which is preliminary data.</text>
</comment>
<protein>
    <submittedName>
        <fullName evidence="3">SDR family NAD(P)-dependent oxidoreductase</fullName>
        <ecNumber evidence="3">1.1.1.-</ecNumber>
    </submittedName>
</protein>
<dbReference type="InterPro" id="IPR057326">
    <property type="entry name" value="KR_dom"/>
</dbReference>
<dbReference type="SMART" id="SM00822">
    <property type="entry name" value="PKS_KR"/>
    <property type="match status" value="1"/>
</dbReference>
<evidence type="ECO:0000313" key="4">
    <source>
        <dbReference type="Proteomes" id="UP001596977"/>
    </source>
</evidence>
<dbReference type="PANTHER" id="PTHR42879">
    <property type="entry name" value="3-OXOACYL-(ACYL-CARRIER-PROTEIN) REDUCTASE"/>
    <property type="match status" value="1"/>
</dbReference>
<evidence type="ECO:0000256" key="1">
    <source>
        <dbReference type="ARBA" id="ARBA00006484"/>
    </source>
</evidence>
<comment type="similarity">
    <text evidence="1">Belongs to the short-chain dehydrogenases/reductases (SDR) family.</text>
</comment>
<dbReference type="CDD" id="cd05233">
    <property type="entry name" value="SDR_c"/>
    <property type="match status" value="1"/>
</dbReference>
<dbReference type="InterPro" id="IPR036291">
    <property type="entry name" value="NAD(P)-bd_dom_sf"/>
</dbReference>
<evidence type="ECO:0000313" key="3">
    <source>
        <dbReference type="EMBL" id="MFD0946204.1"/>
    </source>
</evidence>
<dbReference type="PROSITE" id="PS00061">
    <property type="entry name" value="ADH_SHORT"/>
    <property type="match status" value="1"/>
</dbReference>
<dbReference type="GO" id="GO:0016491">
    <property type="term" value="F:oxidoreductase activity"/>
    <property type="evidence" value="ECO:0007669"/>
    <property type="project" value="UniProtKB-KW"/>
</dbReference>
<evidence type="ECO:0000259" key="2">
    <source>
        <dbReference type="SMART" id="SM00822"/>
    </source>
</evidence>
<sequence>MHNKSTSKLTFDGDSILVTGASTGIGRATAGLLAARGARVFLVARRREVVETAAREIREAGGIAECLAADISDRDQLDAAIDAAEAAFGPLYGLFANAGSGGRFAAAGDYDDAEFDAVLRTNLTSPFWAVKRVLPGMMARGRGTLLFTGSLASARGMANNAAYVASKHGLLGLARAIAIEAAPANVRSNCLIPGFIETPMMAAIDPAALAGLARSIPQKRMGSAEEAGEVAAFLLSEAASHVTGQSWSVDGGVLGTLAVG</sequence>
<dbReference type="PRINTS" id="PR00081">
    <property type="entry name" value="GDHRDH"/>
</dbReference>
<reference evidence="4" key="1">
    <citation type="journal article" date="2019" name="Int. J. Syst. Evol. Microbiol.">
        <title>The Global Catalogue of Microorganisms (GCM) 10K type strain sequencing project: providing services to taxonomists for standard genome sequencing and annotation.</title>
        <authorList>
            <consortium name="The Broad Institute Genomics Platform"/>
            <consortium name="The Broad Institute Genome Sequencing Center for Infectious Disease"/>
            <person name="Wu L."/>
            <person name="Ma J."/>
        </authorList>
    </citation>
    <scope>NUCLEOTIDE SEQUENCE [LARGE SCALE GENOMIC DNA]</scope>
    <source>
        <strain evidence="4">CCUG 62982</strain>
    </source>
</reference>
<gene>
    <name evidence="3" type="ORF">ACFQ1E_07645</name>
</gene>
<dbReference type="Gene3D" id="3.40.50.720">
    <property type="entry name" value="NAD(P)-binding Rossmann-like Domain"/>
    <property type="match status" value="1"/>
</dbReference>
<dbReference type="Proteomes" id="UP001596977">
    <property type="component" value="Unassembled WGS sequence"/>
</dbReference>
<dbReference type="EC" id="1.1.1.-" evidence="3"/>
<feature type="domain" description="Ketoreductase" evidence="2">
    <location>
        <begin position="14"/>
        <end position="185"/>
    </location>
</feature>
<proteinExistence type="inferred from homology"/>
<dbReference type="EMBL" id="JBHTJG010000003">
    <property type="protein sequence ID" value="MFD0946204.1"/>
    <property type="molecule type" value="Genomic_DNA"/>
</dbReference>
<dbReference type="RefSeq" id="WP_264943578.1">
    <property type="nucleotide sequence ID" value="NZ_JAPDRA010000003.1"/>
</dbReference>
<dbReference type="Pfam" id="PF13561">
    <property type="entry name" value="adh_short_C2"/>
    <property type="match status" value="1"/>
</dbReference>
<dbReference type="InterPro" id="IPR002347">
    <property type="entry name" value="SDR_fam"/>
</dbReference>
<organism evidence="3 4">
    <name type="scientific">Sphingomonas canadensis</name>
    <dbReference type="NCBI Taxonomy" id="1219257"/>
    <lineage>
        <taxon>Bacteria</taxon>
        <taxon>Pseudomonadati</taxon>
        <taxon>Pseudomonadota</taxon>
        <taxon>Alphaproteobacteria</taxon>
        <taxon>Sphingomonadales</taxon>
        <taxon>Sphingomonadaceae</taxon>
        <taxon>Sphingomonas</taxon>
    </lineage>
</organism>